<dbReference type="SUPFAM" id="SSF52402">
    <property type="entry name" value="Adenine nucleotide alpha hydrolases-like"/>
    <property type="match status" value="1"/>
</dbReference>
<keyword evidence="5" id="KW-1185">Reference proteome</keyword>
<feature type="transmembrane region" description="Helical" evidence="2">
    <location>
        <begin position="20"/>
        <end position="41"/>
    </location>
</feature>
<feature type="transmembrane region" description="Helical" evidence="2">
    <location>
        <begin position="89"/>
        <end position="106"/>
    </location>
</feature>
<keyword evidence="2" id="KW-0472">Membrane</keyword>
<comment type="similarity">
    <text evidence="1">Belongs to the universal stress protein A family.</text>
</comment>
<evidence type="ECO:0000313" key="5">
    <source>
        <dbReference type="Proteomes" id="UP001194714"/>
    </source>
</evidence>
<feature type="domain" description="UspA" evidence="3">
    <location>
        <begin position="133"/>
        <end position="264"/>
    </location>
</feature>
<keyword evidence="2" id="KW-1133">Transmembrane helix</keyword>
<dbReference type="CDD" id="cd00293">
    <property type="entry name" value="USP-like"/>
    <property type="match status" value="1"/>
</dbReference>
<dbReference type="PANTHER" id="PTHR46268:SF6">
    <property type="entry name" value="UNIVERSAL STRESS PROTEIN UP12"/>
    <property type="match status" value="1"/>
</dbReference>
<gene>
    <name evidence="4" type="ORF">NEPTK9_000624</name>
</gene>
<dbReference type="PANTHER" id="PTHR46268">
    <property type="entry name" value="STRESS RESPONSE PROTEIN NHAX"/>
    <property type="match status" value="1"/>
</dbReference>
<evidence type="ECO:0000313" key="4">
    <source>
        <dbReference type="EMBL" id="MBF5059117.1"/>
    </source>
</evidence>
<dbReference type="InterPro" id="IPR014729">
    <property type="entry name" value="Rossmann-like_a/b/a_fold"/>
</dbReference>
<proteinExistence type="inferred from homology"/>
<dbReference type="Proteomes" id="UP001194714">
    <property type="component" value="Unassembled WGS sequence"/>
</dbReference>
<feature type="transmembrane region" description="Helical" evidence="2">
    <location>
        <begin position="61"/>
        <end position="83"/>
    </location>
</feature>
<dbReference type="InterPro" id="IPR006016">
    <property type="entry name" value="UspA"/>
</dbReference>
<comment type="caution">
    <text evidence="4">The sequence shown here is derived from an EMBL/GenBank/DDBJ whole genome shotgun (WGS) entry which is preliminary data.</text>
</comment>
<keyword evidence="2" id="KW-0812">Transmembrane</keyword>
<evidence type="ECO:0000256" key="2">
    <source>
        <dbReference type="SAM" id="Phobius"/>
    </source>
</evidence>
<dbReference type="EMBL" id="JAAEJV010000011">
    <property type="protein sequence ID" value="MBF5059117.1"/>
    <property type="molecule type" value="Genomic_DNA"/>
</dbReference>
<sequence length="269" mass="29840">MLAALIVIASRGRLTFLADLYNFGAMLAFCMTHLSLIYLRIKRPNMKRPFKAPFNIRFGKYSLPLTALLGGLATAATWVLVVFTKPDGRNLGTVWILLGLGMYFYYRKKQAIAPAGKLEVEKVKIPEFKAKKYKHILVPTRGGKETQTVQMACEIAKVHGADVTAVHVVEVPFSLPLETPLYHRTVVAESILKRAEAIGLEFRIGMNLRTIQARTVDAAILDLIEKESFDLLVIGTVLSPSGASRGYGTIVERVLKNSQCPAWICCSSW</sequence>
<protein>
    <recommendedName>
        <fullName evidence="3">UspA domain-containing protein</fullName>
    </recommendedName>
</protein>
<dbReference type="Gene3D" id="3.40.50.620">
    <property type="entry name" value="HUPs"/>
    <property type="match status" value="1"/>
</dbReference>
<name>A0ABS0AYA2_9BACT</name>
<reference evidence="4 5" key="1">
    <citation type="submission" date="2020-01" db="EMBL/GenBank/DDBJ databases">
        <title>Draft genome sequence of Cand. Neptunochlamydia vexilliferae K9.</title>
        <authorList>
            <person name="Schulz F."/>
            <person name="Koestlbacher S."/>
            <person name="Wascher F."/>
            <person name="Pizzetti I."/>
            <person name="Horn M."/>
        </authorList>
    </citation>
    <scope>NUCLEOTIDE SEQUENCE [LARGE SCALE GENOMIC DNA]</scope>
    <source>
        <strain evidence="4 5">K9</strain>
    </source>
</reference>
<dbReference type="Gene3D" id="1.20.1740.10">
    <property type="entry name" value="Amino acid/polyamine transporter I"/>
    <property type="match status" value="1"/>
</dbReference>
<organism evidence="4 5">
    <name type="scientific">Candidatus Neptunichlamydia vexilliferae</name>
    <dbReference type="NCBI Taxonomy" id="1651774"/>
    <lineage>
        <taxon>Bacteria</taxon>
        <taxon>Pseudomonadati</taxon>
        <taxon>Chlamydiota</taxon>
        <taxon>Chlamydiia</taxon>
        <taxon>Parachlamydiales</taxon>
        <taxon>Simkaniaceae</taxon>
        <taxon>Candidatus Neptunichlamydia</taxon>
    </lineage>
</organism>
<evidence type="ECO:0000259" key="3">
    <source>
        <dbReference type="Pfam" id="PF00582"/>
    </source>
</evidence>
<evidence type="ECO:0000256" key="1">
    <source>
        <dbReference type="ARBA" id="ARBA00008791"/>
    </source>
</evidence>
<accession>A0ABS0AYA2</accession>
<dbReference type="Pfam" id="PF00582">
    <property type="entry name" value="Usp"/>
    <property type="match status" value="1"/>
</dbReference>